<evidence type="ECO:0000313" key="2">
    <source>
        <dbReference type="Proteomes" id="UP001626536"/>
    </source>
</evidence>
<protein>
    <submittedName>
        <fullName evidence="1">PAS domain-containing protein</fullName>
    </submittedName>
</protein>
<reference evidence="1 2" key="1">
    <citation type="submission" date="2023-10" db="EMBL/GenBank/DDBJ databases">
        <title>Novel methanotroph of the genus Methylocapsa from a subarctic wetland.</title>
        <authorList>
            <person name="Belova S.E."/>
            <person name="Oshkin I.Y."/>
            <person name="Miroshnikov K."/>
            <person name="Dedysh S.N."/>
        </authorList>
    </citation>
    <scope>NUCLEOTIDE SEQUENCE [LARGE SCALE GENOMIC DNA]</scope>
    <source>
        <strain evidence="1 2">RX1</strain>
    </source>
</reference>
<evidence type="ECO:0000313" key="1">
    <source>
        <dbReference type="EMBL" id="WOJ88685.1"/>
    </source>
</evidence>
<dbReference type="PIRSF" id="PIRSF031878">
    <property type="entry name" value="UCP031878"/>
    <property type="match status" value="1"/>
</dbReference>
<sequence length="212" mass="23585">MRQRGTRDLFEYWDGLRRGRATPDRADIDPAAIRHVLADTFMLEADASEKFPFRLSGTRINALFDAELKGRPFIDLWRAQEARNMAALLVNVIESACPIFAAVAAAPEGYSPAELELLLLPLRHRGKRQGRILGLMACVEQPTWLGLLPAQHLVLRTLRIVHDDDAAPVGSKTQSKYAEPAIPRAAAMAGLFEQRGHLRIYPGGRRDEPIAT</sequence>
<organism evidence="1 2">
    <name type="scientific">Methylocapsa polymorpha</name>
    <dbReference type="NCBI Taxonomy" id="3080828"/>
    <lineage>
        <taxon>Bacteria</taxon>
        <taxon>Pseudomonadati</taxon>
        <taxon>Pseudomonadota</taxon>
        <taxon>Alphaproteobacteria</taxon>
        <taxon>Hyphomicrobiales</taxon>
        <taxon>Beijerinckiaceae</taxon>
        <taxon>Methylocapsa</taxon>
    </lineage>
</organism>
<proteinExistence type="predicted"/>
<dbReference type="InterPro" id="IPR009922">
    <property type="entry name" value="DUF1457"/>
</dbReference>
<dbReference type="EMBL" id="CP136862">
    <property type="protein sequence ID" value="WOJ88685.1"/>
    <property type="molecule type" value="Genomic_DNA"/>
</dbReference>
<name>A0ABZ0HPK3_9HYPH</name>
<accession>A0ABZ0HPK3</accession>
<dbReference type="Pfam" id="PF07310">
    <property type="entry name" value="PAS_5"/>
    <property type="match status" value="1"/>
</dbReference>
<keyword evidence="2" id="KW-1185">Reference proteome</keyword>
<dbReference type="Proteomes" id="UP001626536">
    <property type="component" value="Chromosome"/>
</dbReference>
<dbReference type="RefSeq" id="WP_407338124.1">
    <property type="nucleotide sequence ID" value="NZ_CP136862.1"/>
</dbReference>
<gene>
    <name evidence="1" type="ORF">RZS28_12770</name>
</gene>